<reference evidence="5" key="1">
    <citation type="journal article" date="2007" name="J. Bacteriol.">
        <title>Heterologous expression and identification of the genes involved in anaerobic degradation of 1,3-dihydroxybenzene (resorcinol) in Azoarcus anaerobius.</title>
        <authorList>
            <person name="Darley P.I."/>
            <person name="Hellstern J.A."/>
            <person name="Medina-Bellver J.I."/>
            <person name="Marques S."/>
            <person name="Schink B."/>
            <person name="Philipp B."/>
        </authorList>
    </citation>
    <scope>NUCLEOTIDE SEQUENCE</scope>
</reference>
<organism evidence="5">
    <name type="scientific">Aromatoleum anaerobium</name>
    <dbReference type="NCBI Taxonomy" id="182180"/>
    <lineage>
        <taxon>Bacteria</taxon>
        <taxon>Pseudomonadati</taxon>
        <taxon>Pseudomonadota</taxon>
        <taxon>Betaproteobacteria</taxon>
        <taxon>Rhodocyclales</taxon>
        <taxon>Rhodocyclaceae</taxon>
        <taxon>Aromatoleum</taxon>
    </lineage>
</organism>
<dbReference type="InterPro" id="IPR016639">
    <property type="entry name" value="GST_Omega/GSH"/>
</dbReference>
<dbReference type="EMBL" id="EF078692">
    <property type="protein sequence ID" value="ABK58618.1"/>
    <property type="molecule type" value="Genomic_DNA"/>
</dbReference>
<protein>
    <submittedName>
        <fullName evidence="6">Glutathione S-transferase family protein</fullName>
    </submittedName>
    <submittedName>
        <fullName evidence="5">Putative glutathione S-transferase</fullName>
    </submittedName>
</protein>
<evidence type="ECO:0000256" key="3">
    <source>
        <dbReference type="PIRSR" id="PIRSR015753-3"/>
    </source>
</evidence>
<gene>
    <name evidence="6" type="ORF">GO606_18685</name>
</gene>
<evidence type="ECO:0000313" key="7">
    <source>
        <dbReference type="Proteomes" id="UP000615989"/>
    </source>
</evidence>
<evidence type="ECO:0000256" key="1">
    <source>
        <dbReference type="PIRSR" id="PIRSR015753-1"/>
    </source>
</evidence>
<dbReference type="SUPFAM" id="SSF47616">
    <property type="entry name" value="GST C-terminal domain-like"/>
    <property type="match status" value="1"/>
</dbReference>
<dbReference type="Proteomes" id="UP000615989">
    <property type="component" value="Unassembled WGS sequence"/>
</dbReference>
<sequence>MAGYLNRGVWHSAERARTNAEGAFLRDDSQFRDRVTADGAGNFKAEAGRYHLYVSLACPWAHRTLLYRALKGLQDAIGVSVVDPVSGDEGWVFSDYPGATPDHANGLTALHQLYTLAQPDYSGRVTVPVLWDKASRRIVNNESADIIRILNDAFVAFEHRAIDFYPQHLRAEIDAVNAFVYENVNNGVYRCGFATSQAAYDQAVLQLFAALDRLEERLSRHRYLVGNRLTEADMRLFPTLVRFDAVYFIHFKCSVRRIADYPNLSGYLRDIYQMPGVSETVNMDHIKRHYYLSHRHLNPTGIIPAGPDFDFAGRHDRQRFQE</sequence>
<dbReference type="InterPro" id="IPR004045">
    <property type="entry name" value="Glutathione_S-Trfase_N"/>
</dbReference>
<feature type="active site" description="Proton donor/acceptor" evidence="1">
    <location>
        <position position="189"/>
    </location>
</feature>
<dbReference type="InterPro" id="IPR010987">
    <property type="entry name" value="Glutathione-S-Trfase_C-like"/>
</dbReference>
<dbReference type="InterPro" id="IPR040079">
    <property type="entry name" value="Glutathione_S-Trfase"/>
</dbReference>
<dbReference type="RefSeq" id="WP_169120058.1">
    <property type="nucleotide sequence ID" value="NZ_WTVG02000001.1"/>
</dbReference>
<dbReference type="PANTHER" id="PTHR32419:SF6">
    <property type="entry name" value="GLUTATHIONE S-TRANSFERASE OMEGA-LIKE 1-RELATED"/>
    <property type="match status" value="1"/>
</dbReference>
<dbReference type="GO" id="GO:0004364">
    <property type="term" value="F:glutathione transferase activity"/>
    <property type="evidence" value="ECO:0007669"/>
    <property type="project" value="InterPro"/>
</dbReference>
<feature type="binding site" evidence="2">
    <location>
        <begin position="124"/>
        <end position="127"/>
    </location>
    <ligand>
        <name>glutathione</name>
        <dbReference type="ChEBI" id="CHEBI:57925"/>
    </ligand>
</feature>
<evidence type="ECO:0000313" key="5">
    <source>
        <dbReference type="EMBL" id="ABK58618.1"/>
    </source>
</evidence>
<accession>A0N0U0</accession>
<dbReference type="Gene3D" id="3.40.30.10">
    <property type="entry name" value="Glutaredoxin"/>
    <property type="match status" value="1"/>
</dbReference>
<feature type="binding site" evidence="2">
    <location>
        <begin position="142"/>
        <end position="143"/>
    </location>
    <ligand>
        <name>glutathione</name>
        <dbReference type="ChEBI" id="CHEBI:57925"/>
    </ligand>
</feature>
<evidence type="ECO:0000256" key="2">
    <source>
        <dbReference type="PIRSR" id="PIRSR015753-2"/>
    </source>
</evidence>
<feature type="site" description="Lowers pKa of active site Cys" evidence="3">
    <location>
        <position position="290"/>
    </location>
</feature>
<dbReference type="PANTHER" id="PTHR32419">
    <property type="entry name" value="GLUTATHIONYL-HYDROQUINONE REDUCTASE"/>
    <property type="match status" value="1"/>
</dbReference>
<dbReference type="SFLD" id="SFLDG01206">
    <property type="entry name" value="Xi.1"/>
    <property type="match status" value="1"/>
</dbReference>
<feature type="domain" description="GST C-terminal" evidence="4">
    <location>
        <begin position="166"/>
        <end position="290"/>
    </location>
</feature>
<dbReference type="InterPro" id="IPR036249">
    <property type="entry name" value="Thioredoxin-like_sf"/>
</dbReference>
<dbReference type="PIRSF" id="PIRSF015753">
    <property type="entry name" value="GST"/>
    <property type="match status" value="1"/>
</dbReference>
<feature type="binding site" evidence="2">
    <location>
        <position position="91"/>
    </location>
    <ligand>
        <name>glutathione</name>
        <dbReference type="ChEBI" id="CHEBI:57925"/>
    </ligand>
</feature>
<evidence type="ECO:0000259" key="4">
    <source>
        <dbReference type="PROSITE" id="PS50405"/>
    </source>
</evidence>
<dbReference type="SUPFAM" id="SSF52833">
    <property type="entry name" value="Thioredoxin-like"/>
    <property type="match status" value="1"/>
</dbReference>
<dbReference type="InterPro" id="IPR047047">
    <property type="entry name" value="GST_Omega-like_C"/>
</dbReference>
<keyword evidence="5" id="KW-0808">Transferase</keyword>
<evidence type="ECO:0000313" key="6">
    <source>
        <dbReference type="EMBL" id="NMG26699.1"/>
    </source>
</evidence>
<name>A0N0U0_9RHOO</name>
<keyword evidence="7" id="KW-1185">Reference proteome</keyword>
<dbReference type="SFLD" id="SFLDS00019">
    <property type="entry name" value="Glutathione_Transferase_(cytos"/>
    <property type="match status" value="1"/>
</dbReference>
<dbReference type="Pfam" id="PF13409">
    <property type="entry name" value="GST_N_2"/>
    <property type="match status" value="1"/>
</dbReference>
<dbReference type="EMBL" id="WTVG01000085">
    <property type="protein sequence ID" value="NMG26699.1"/>
    <property type="molecule type" value="Genomic_DNA"/>
</dbReference>
<dbReference type="SFLD" id="SFLDG01148">
    <property type="entry name" value="Xi_(cytGST)"/>
    <property type="match status" value="1"/>
</dbReference>
<dbReference type="AlphaFoldDB" id="A0N0U0"/>
<dbReference type="Gene3D" id="1.20.1050.10">
    <property type="match status" value="1"/>
</dbReference>
<feature type="active site" description="Nucleophile" evidence="1">
    <location>
        <position position="58"/>
    </location>
</feature>
<dbReference type="GO" id="GO:0005737">
    <property type="term" value="C:cytoplasm"/>
    <property type="evidence" value="ECO:0007669"/>
    <property type="project" value="TreeGrafter"/>
</dbReference>
<feature type="site" description="Lowers pKa of active site Cys" evidence="3">
    <location>
        <position position="247"/>
    </location>
</feature>
<dbReference type="InterPro" id="IPR036282">
    <property type="entry name" value="Glutathione-S-Trfase_C_sf"/>
</dbReference>
<proteinExistence type="predicted"/>
<dbReference type="CDD" id="cd03190">
    <property type="entry name" value="GST_C_Omega_like"/>
    <property type="match status" value="1"/>
</dbReference>
<reference evidence="6" key="2">
    <citation type="submission" date="2019-12" db="EMBL/GenBank/DDBJ databases">
        <title>Comparative genomics gives insights into the taxonomy of the Azoarcus-Aromatoleum group and reveals separate origins of nif in the plant-associated Azoarcus and non-plant-associated Aromatoleum sub-groups.</title>
        <authorList>
            <person name="Lafos M."/>
            <person name="Maluk M."/>
            <person name="Batista M."/>
            <person name="Junghare M."/>
            <person name="Carmona M."/>
            <person name="Faoro H."/>
            <person name="Cruz L.M."/>
            <person name="Battistoni F."/>
            <person name="De Souza E."/>
            <person name="Pedrosa F."/>
            <person name="Chen W.-M."/>
            <person name="Poole P.S."/>
            <person name="Dixon R.A."/>
            <person name="James E.K."/>
        </authorList>
    </citation>
    <scope>NUCLEOTIDE SEQUENCE</scope>
    <source>
        <strain evidence="6">LuFRes1</strain>
    </source>
</reference>
<dbReference type="Pfam" id="PF13410">
    <property type="entry name" value="GST_C_2"/>
    <property type="match status" value="1"/>
</dbReference>
<dbReference type="PROSITE" id="PS50405">
    <property type="entry name" value="GST_CTER"/>
    <property type="match status" value="1"/>
</dbReference>